<dbReference type="InterPro" id="IPR007197">
    <property type="entry name" value="rSAM"/>
</dbReference>
<gene>
    <name evidence="2" type="ORF">IAB67_05130</name>
</gene>
<protein>
    <submittedName>
        <fullName evidence="2">TIGR03960 family B12-binding radical SAM protein</fullName>
    </submittedName>
</protein>
<dbReference type="Proteomes" id="UP000824073">
    <property type="component" value="Unassembled WGS sequence"/>
</dbReference>
<organism evidence="2 3">
    <name type="scientific">Candidatus Ventrousia excrementavium</name>
    <dbReference type="NCBI Taxonomy" id="2840961"/>
    <lineage>
        <taxon>Bacteria</taxon>
        <taxon>Bacillati</taxon>
        <taxon>Bacillota</taxon>
        <taxon>Clostridia</taxon>
        <taxon>Eubacteriales</taxon>
        <taxon>Clostridiaceae</taxon>
        <taxon>Clostridiaceae incertae sedis</taxon>
        <taxon>Candidatus Ventrousia</taxon>
    </lineage>
</organism>
<dbReference type="PANTHER" id="PTHR42731:SF1">
    <property type="entry name" value="RADICAL SAM DOMAIN PROTEIN"/>
    <property type="match status" value="1"/>
</dbReference>
<dbReference type="NCBIfam" id="TIGR03960">
    <property type="entry name" value="rSAM_fuse_unch"/>
    <property type="match status" value="1"/>
</dbReference>
<dbReference type="GO" id="GO:0051536">
    <property type="term" value="F:iron-sulfur cluster binding"/>
    <property type="evidence" value="ECO:0007669"/>
    <property type="project" value="InterPro"/>
</dbReference>
<dbReference type="SFLD" id="SFLDS00029">
    <property type="entry name" value="Radical_SAM"/>
    <property type="match status" value="1"/>
</dbReference>
<dbReference type="EMBL" id="DVMR01000042">
    <property type="protein sequence ID" value="HIU43665.1"/>
    <property type="molecule type" value="Genomic_DNA"/>
</dbReference>
<sequence>MNHQLAACLEHVKKPSRYAGGEYGTVIKDKQGVDVRFALCFPELYEIGMSHLGSKILYGLLNAMDGVWCERVYAPYTDMEREMRARGVPAYALESGDPLSDFDILGFTLQYELNYTAVLNTLDMAGIPFYASQRTELTPLVVAGGPCVYNCEPVADFFDIILIGEGEETLPELVQLYREARASGASKQEFLQKAAQIQGFYVPSLYDIAYNADGTIAAITPKNGAPAVVRKRVVKDFDKAYFPDSFIVPSTDIVFDRAMIELFRGCRRGCRFCQAGYTYRPIRAKSPETLEKQARRLVETTGYDEVSLTSLSSSDYPHLETLCESLVADFEPRHINLALPSLRADNFNLDLMENIQKVRKSGLTFAPEAGTQRLRDVINKNLREEDLQNACRVAFSAGYNGVKLYFMMGLPAETDEDLLGISSIARNVLHNFRENASNRARGVRISVGVSTFVPKAQTPFQWCGQIDRQEIVRRQQVLMDSLKIKNVTYSLHGWQASFLEAVLARGGRRLAPVIEGAWRRGSRLDGWDECFDLNRWLDAFEECGVDPAFYANRELGENEITPWDHIFSGVTKQYLRSEYERSLRGEPTPDCKAGCRNCGALSLTGVKCDV</sequence>
<accession>A0A9D1IV22</accession>
<reference evidence="2" key="1">
    <citation type="submission" date="2020-10" db="EMBL/GenBank/DDBJ databases">
        <authorList>
            <person name="Gilroy R."/>
        </authorList>
    </citation>
    <scope>NUCLEOTIDE SEQUENCE</scope>
    <source>
        <strain evidence="2">CHK191-8634</strain>
    </source>
</reference>
<dbReference type="SMART" id="SM00729">
    <property type="entry name" value="Elp3"/>
    <property type="match status" value="1"/>
</dbReference>
<dbReference type="SFLD" id="SFLDG01082">
    <property type="entry name" value="B12-binding_domain_containing"/>
    <property type="match status" value="1"/>
</dbReference>
<dbReference type="Gene3D" id="3.80.30.20">
    <property type="entry name" value="tm_1862 like domain"/>
    <property type="match status" value="1"/>
</dbReference>
<dbReference type="InterPro" id="IPR045784">
    <property type="entry name" value="Radical_SAM_N2"/>
</dbReference>
<dbReference type="Pfam" id="PF19864">
    <property type="entry name" value="Radical_SAM_N2"/>
    <property type="match status" value="1"/>
</dbReference>
<dbReference type="InterPro" id="IPR006638">
    <property type="entry name" value="Elp3/MiaA/NifB-like_rSAM"/>
</dbReference>
<proteinExistence type="predicted"/>
<evidence type="ECO:0000313" key="3">
    <source>
        <dbReference type="Proteomes" id="UP000824073"/>
    </source>
</evidence>
<name>A0A9D1IV22_9CLOT</name>
<comment type="caution">
    <text evidence="2">The sequence shown here is derived from an EMBL/GenBank/DDBJ whole genome shotgun (WGS) entry which is preliminary data.</text>
</comment>
<dbReference type="GO" id="GO:0003824">
    <property type="term" value="F:catalytic activity"/>
    <property type="evidence" value="ECO:0007669"/>
    <property type="project" value="InterPro"/>
</dbReference>
<dbReference type="PANTHER" id="PTHR42731">
    <property type="entry name" value="SLL1084 PROTEIN"/>
    <property type="match status" value="1"/>
</dbReference>
<dbReference type="SUPFAM" id="SSF102114">
    <property type="entry name" value="Radical SAM enzymes"/>
    <property type="match status" value="1"/>
</dbReference>
<dbReference type="CDD" id="cd01335">
    <property type="entry name" value="Radical_SAM"/>
    <property type="match status" value="1"/>
</dbReference>
<feature type="domain" description="Radical SAM core" evidence="1">
    <location>
        <begin position="252"/>
        <end position="488"/>
    </location>
</feature>
<dbReference type="InterPro" id="IPR058240">
    <property type="entry name" value="rSAM_sf"/>
</dbReference>
<evidence type="ECO:0000259" key="1">
    <source>
        <dbReference type="PROSITE" id="PS51918"/>
    </source>
</evidence>
<dbReference type="InterPro" id="IPR023404">
    <property type="entry name" value="rSAM_horseshoe"/>
</dbReference>
<reference evidence="2" key="2">
    <citation type="journal article" date="2021" name="PeerJ">
        <title>Extensive microbial diversity within the chicken gut microbiome revealed by metagenomics and culture.</title>
        <authorList>
            <person name="Gilroy R."/>
            <person name="Ravi A."/>
            <person name="Getino M."/>
            <person name="Pursley I."/>
            <person name="Horton D.L."/>
            <person name="Alikhan N.F."/>
            <person name="Baker D."/>
            <person name="Gharbi K."/>
            <person name="Hall N."/>
            <person name="Watson M."/>
            <person name="Adriaenssens E.M."/>
            <person name="Foster-Nyarko E."/>
            <person name="Jarju S."/>
            <person name="Secka A."/>
            <person name="Antonio M."/>
            <person name="Oren A."/>
            <person name="Chaudhuri R.R."/>
            <person name="La Ragione R."/>
            <person name="Hildebrand F."/>
            <person name="Pallen M.J."/>
        </authorList>
    </citation>
    <scope>NUCLEOTIDE SEQUENCE</scope>
    <source>
        <strain evidence="2">CHK191-8634</strain>
    </source>
</reference>
<dbReference type="PROSITE" id="PS51918">
    <property type="entry name" value="RADICAL_SAM"/>
    <property type="match status" value="1"/>
</dbReference>
<dbReference type="InterPro" id="IPR023862">
    <property type="entry name" value="CHP03960_rSAM"/>
</dbReference>
<evidence type="ECO:0000313" key="2">
    <source>
        <dbReference type="EMBL" id="HIU43665.1"/>
    </source>
</evidence>
<dbReference type="AlphaFoldDB" id="A0A9D1IV22"/>
<dbReference type="Gene3D" id="3.40.50.280">
    <property type="entry name" value="Cobalamin-binding domain"/>
    <property type="match status" value="1"/>
</dbReference>
<dbReference type="Pfam" id="PF04055">
    <property type="entry name" value="Radical_SAM"/>
    <property type="match status" value="1"/>
</dbReference>